<dbReference type="Proteomes" id="UP001499884">
    <property type="component" value="Unassembled WGS sequence"/>
</dbReference>
<dbReference type="Pfam" id="PF13561">
    <property type="entry name" value="adh_short_C2"/>
    <property type="match status" value="1"/>
</dbReference>
<dbReference type="PANTHER" id="PTHR43639">
    <property type="entry name" value="OXIDOREDUCTASE, SHORT-CHAIN DEHYDROGENASE/REDUCTASE FAMILY (AFU_ORTHOLOGUE AFUA_5G02870)"/>
    <property type="match status" value="1"/>
</dbReference>
<name>A0ABP7F7W7_9ACTN</name>
<dbReference type="Gene3D" id="3.40.50.720">
    <property type="entry name" value="NAD(P)-binding Rossmann-like Domain"/>
    <property type="match status" value="1"/>
</dbReference>
<dbReference type="RefSeq" id="WP_345647299.1">
    <property type="nucleotide sequence ID" value="NZ_BAABEP010000020.1"/>
</dbReference>
<dbReference type="PANTHER" id="PTHR43639:SF1">
    <property type="entry name" value="SHORT-CHAIN DEHYDROGENASE_REDUCTASE FAMILY PROTEIN"/>
    <property type="match status" value="1"/>
</dbReference>
<comment type="caution">
    <text evidence="4">The sequence shown here is derived from an EMBL/GenBank/DDBJ whole genome shotgun (WGS) entry which is preliminary data.</text>
</comment>
<dbReference type="PRINTS" id="PR00080">
    <property type="entry name" value="SDRFAMILY"/>
</dbReference>
<keyword evidence="2" id="KW-0560">Oxidoreductase</keyword>
<accession>A0ABP7F7W7</accession>
<evidence type="ECO:0000256" key="3">
    <source>
        <dbReference type="SAM" id="MobiDB-lite"/>
    </source>
</evidence>
<organism evidence="4 5">
    <name type="scientific">Streptomyces tremellae</name>
    <dbReference type="NCBI Taxonomy" id="1124239"/>
    <lineage>
        <taxon>Bacteria</taxon>
        <taxon>Bacillati</taxon>
        <taxon>Actinomycetota</taxon>
        <taxon>Actinomycetes</taxon>
        <taxon>Kitasatosporales</taxon>
        <taxon>Streptomycetaceae</taxon>
        <taxon>Streptomyces</taxon>
    </lineage>
</organism>
<evidence type="ECO:0000313" key="4">
    <source>
        <dbReference type="EMBL" id="GAA3732667.1"/>
    </source>
</evidence>
<dbReference type="InterPro" id="IPR002347">
    <property type="entry name" value="SDR_fam"/>
</dbReference>
<dbReference type="PRINTS" id="PR00081">
    <property type="entry name" value="GDHRDH"/>
</dbReference>
<dbReference type="EMBL" id="BAABEP010000020">
    <property type="protein sequence ID" value="GAA3732667.1"/>
    <property type="molecule type" value="Genomic_DNA"/>
</dbReference>
<comment type="similarity">
    <text evidence="1">Belongs to the short-chain dehydrogenases/reductases (SDR) family.</text>
</comment>
<feature type="region of interest" description="Disordered" evidence="3">
    <location>
        <begin position="241"/>
        <end position="261"/>
    </location>
</feature>
<dbReference type="InterPro" id="IPR036291">
    <property type="entry name" value="NAD(P)-bd_dom_sf"/>
</dbReference>
<proteinExistence type="inferred from homology"/>
<gene>
    <name evidence="4" type="ORF">GCM10023082_32640</name>
</gene>
<dbReference type="PROSITE" id="PS00061">
    <property type="entry name" value="ADH_SHORT"/>
    <property type="match status" value="1"/>
</dbReference>
<dbReference type="SUPFAM" id="SSF51735">
    <property type="entry name" value="NAD(P)-binding Rossmann-fold domains"/>
    <property type="match status" value="1"/>
</dbReference>
<protein>
    <submittedName>
        <fullName evidence="4">SDR family oxidoreductase</fullName>
    </submittedName>
</protein>
<evidence type="ECO:0000313" key="5">
    <source>
        <dbReference type="Proteomes" id="UP001499884"/>
    </source>
</evidence>
<keyword evidence="5" id="KW-1185">Reference proteome</keyword>
<sequence>MPENAFAGTRVVVTGAAGIFGTWIAEAFAAAGADLLLTDAREEPLAELAGRLGARHLAADLADPEGLAALGDAVAGTWEAPDVLVNNAGLYPRTPLAATEPAAVRRILDVNVVALFELSRRAVDAMVAAGVPGRIVNISSGAAVRPGAGGSVYAASKAAVETLTRSLALEVARHGIRVNAVQPGFAPGSEVSALTEDHVRAMRDRIPLGRTSGPHDAPAAVLWLASDDASFVTGATLAVDGGRTAGDYTPRPPAAPAREAR</sequence>
<evidence type="ECO:0000256" key="1">
    <source>
        <dbReference type="ARBA" id="ARBA00006484"/>
    </source>
</evidence>
<dbReference type="InterPro" id="IPR020904">
    <property type="entry name" value="Sc_DH/Rdtase_CS"/>
</dbReference>
<evidence type="ECO:0000256" key="2">
    <source>
        <dbReference type="ARBA" id="ARBA00023002"/>
    </source>
</evidence>
<reference evidence="5" key="1">
    <citation type="journal article" date="2019" name="Int. J. Syst. Evol. Microbiol.">
        <title>The Global Catalogue of Microorganisms (GCM) 10K type strain sequencing project: providing services to taxonomists for standard genome sequencing and annotation.</title>
        <authorList>
            <consortium name="The Broad Institute Genomics Platform"/>
            <consortium name="The Broad Institute Genome Sequencing Center for Infectious Disease"/>
            <person name="Wu L."/>
            <person name="Ma J."/>
        </authorList>
    </citation>
    <scope>NUCLEOTIDE SEQUENCE [LARGE SCALE GENOMIC DNA]</scope>
    <source>
        <strain evidence="5">JCM 30846</strain>
    </source>
</reference>